<dbReference type="EMBL" id="RZHH01000003">
    <property type="protein sequence ID" value="RYJ08324.1"/>
    <property type="molecule type" value="Genomic_DNA"/>
</dbReference>
<proteinExistence type="predicted"/>
<evidence type="ECO:0000313" key="1">
    <source>
        <dbReference type="EMBL" id="RYJ08324.1"/>
    </source>
</evidence>
<comment type="caution">
    <text evidence="1">The sequence shown here is derived from an EMBL/GenBank/DDBJ whole genome shotgun (WGS) entry which is preliminary data.</text>
</comment>
<name>A0A482SXX9_9EURY</name>
<organism evidence="1 2">
    <name type="scientific">Halogeometricum borinquense</name>
    <dbReference type="NCBI Taxonomy" id="60847"/>
    <lineage>
        <taxon>Archaea</taxon>
        <taxon>Methanobacteriati</taxon>
        <taxon>Methanobacteriota</taxon>
        <taxon>Stenosarchaea group</taxon>
        <taxon>Halobacteria</taxon>
        <taxon>Halobacteriales</taxon>
        <taxon>Haloferacaceae</taxon>
        <taxon>Halogeometricum</taxon>
    </lineage>
</organism>
<evidence type="ECO:0000313" key="2">
    <source>
        <dbReference type="Proteomes" id="UP000294028"/>
    </source>
</evidence>
<reference evidence="1 2" key="1">
    <citation type="submission" date="2018-12" db="EMBL/GenBank/DDBJ databases">
        <title>Genome analysis provides insights into bioremediation potentialities of Halogeometricum borinquense strain N11.</title>
        <authorList>
            <person name="Najjari A."/>
            <person name="Youssef N."/>
            <person name="Fhoula I."/>
            <person name="Ben Dhia O."/>
            <person name="Mahjoubi M."/>
            <person name="Ouzari H.I."/>
            <person name="Cherif A."/>
        </authorList>
    </citation>
    <scope>NUCLEOTIDE SEQUENCE [LARGE SCALE GENOMIC DNA]</scope>
    <source>
        <strain evidence="1 2">N11</strain>
    </source>
</reference>
<dbReference type="AlphaFoldDB" id="A0A482SXX9"/>
<dbReference type="Proteomes" id="UP000294028">
    <property type="component" value="Unassembled WGS sequence"/>
</dbReference>
<evidence type="ECO:0008006" key="3">
    <source>
        <dbReference type="Google" id="ProtNLM"/>
    </source>
</evidence>
<gene>
    <name evidence="1" type="ORF">ELS19_17380</name>
</gene>
<sequence>MSVETLCQICESAPAQHQCRRCAALVCSSHYDSDSDLCTDCASHIPDK</sequence>
<protein>
    <recommendedName>
        <fullName evidence="3">HIT-type domain-containing protein</fullName>
    </recommendedName>
</protein>
<accession>A0A482SXX9</accession>